<feature type="compositionally biased region" description="Low complexity" evidence="1">
    <location>
        <begin position="911"/>
        <end position="924"/>
    </location>
</feature>
<feature type="compositionally biased region" description="Low complexity" evidence="1">
    <location>
        <begin position="989"/>
        <end position="999"/>
    </location>
</feature>
<dbReference type="InParanoid" id="A0A4S2MTD8"/>
<gene>
    <name evidence="2" type="ORF">EX30DRAFT_349988</name>
</gene>
<dbReference type="PANTHER" id="PTHR45589">
    <property type="entry name" value="WD REPEAT DOMAIN 62, ISOFORM G"/>
    <property type="match status" value="1"/>
</dbReference>
<protein>
    <submittedName>
        <fullName evidence="2">WD40 repeat-like protein</fullName>
    </submittedName>
</protein>
<dbReference type="Pfam" id="PF00400">
    <property type="entry name" value="WD40"/>
    <property type="match status" value="5"/>
</dbReference>
<dbReference type="STRING" id="341454.A0A4S2MTD8"/>
<keyword evidence="3" id="KW-1185">Reference proteome</keyword>
<feature type="region of interest" description="Disordered" evidence="1">
    <location>
        <begin position="1"/>
        <end position="49"/>
    </location>
</feature>
<dbReference type="PANTHER" id="PTHR45589:SF1">
    <property type="entry name" value="WD REPEAT DOMAIN 62, ISOFORM G"/>
    <property type="match status" value="1"/>
</dbReference>
<accession>A0A4S2MTD8</accession>
<organism evidence="2 3">
    <name type="scientific">Ascodesmis nigricans</name>
    <dbReference type="NCBI Taxonomy" id="341454"/>
    <lineage>
        <taxon>Eukaryota</taxon>
        <taxon>Fungi</taxon>
        <taxon>Dikarya</taxon>
        <taxon>Ascomycota</taxon>
        <taxon>Pezizomycotina</taxon>
        <taxon>Pezizomycetes</taxon>
        <taxon>Pezizales</taxon>
        <taxon>Ascodesmidaceae</taxon>
        <taxon>Ascodesmis</taxon>
    </lineage>
</organism>
<dbReference type="AlphaFoldDB" id="A0A4S2MTD8"/>
<sequence length="1174" mass="125626">MAGLFTPNSRPNGAIPNVKLTPSSSSPSQTFRTPQKSQNRRSSPGTDRNISLQRVIGCSTTAFDAHPPSRSFAYTAGAAAVVTSLDDELNISQRFFRARPNALTLTSAAAGAGYTPSTPQTTAQENRTRAAASLREAGIGYSPGHTYSEDSSLGSKTWTARERIKAATCLSFSPDGKWLAVGETGYNPRVLIFSMSKEVPSDVPVAAMAEHTFGVRDVAFSPDSKYLASIGTANDGFIYVWSLNPGRPGLVQLYASNKCTSFIRQITWMGRCLVTVGTRHVKLWKTDDDVCDSNRKTKRKWRLTHRRQKAAGPGPRVLSGRNALLGNMSDSTMSCVVGISEDKALVCSERGDICLLEEREMRFSKVADAGFKVNCITIDPEKKFAWVAGKNGRHSTLVLKDIVLPTPPVSPSSSRSNSPILPEGSKKANVAAMASMLGHLFTLDSNRSLKIINMTTVEGVPVPNSVIRELPAHKNAVLGVRLLPKGNAFNADFFTWAADGVVMFWNMDGRCQKEFQVEVEQPADSEDEAANELKVVRVSKNGDYFVAGDKYGVLRIINGESRECMYDVKAHSGEIMDIVIHNHIIVSCARDRTVQVFSSISGSWNLTQTLDDHTASVSRVLFLEDGSKLLSCSTDRTIVVRELHKREGPEKTIVEAFVPIRTLSTKASPVHMTTFSDTSTTLLVSTLDRQIIKFDMVSGKTLSSFKVTDDSGDAVVMDAITLTEDRGPSKPRIIVGTSTTDKSIRIYDLNGGLIDKEWGHTEGVSDVALLGSGDDDGNHMKLVSTGTDGTIMIWEFMSRDAVGQPQEGAKESPLLDSPIPQRELTATKAPIRRVLSRSELMDFTNPSTKASPTPDPTRISNGSQSVGSSSPPRPVRKKTSTLSLNRYSRGAPSPLPPLPGSAERSQLTIQPATTTSDGSTSPSTPLFPPTATPSGATTPNPTTDVGRTSRKSAIRDRTPSPSETSITRGPQPPPRRSSADTRTRRKSDGSSNGGINNVNGLAESLVRSLRSFRGKMERAAAADGHVSASEASSSAGVRPEVLRELQRELGLTMKELGSGGSIENRPHHRLRSEKSASMLPTVPAGAVPDLVGGSVVGGLIGAGATGAGGLGGATGGGCATGTCGDNAVISAMLEQYSARLLSMVNERLEEQMARAESVESWATAGRGAEKEGEG</sequence>
<dbReference type="OrthoDB" id="6252103at2759"/>
<feature type="compositionally biased region" description="Low complexity" evidence="1">
    <location>
        <begin position="932"/>
        <end position="943"/>
    </location>
</feature>
<dbReference type="SUPFAM" id="SSF50998">
    <property type="entry name" value="Quinoprotein alcohol dehydrogenase-like"/>
    <property type="match status" value="1"/>
</dbReference>
<feature type="compositionally biased region" description="Polar residues" evidence="1">
    <location>
        <begin position="959"/>
        <end position="968"/>
    </location>
</feature>
<dbReference type="InterPro" id="IPR052779">
    <property type="entry name" value="WDR62"/>
</dbReference>
<dbReference type="SMART" id="SM00320">
    <property type="entry name" value="WD40"/>
    <property type="match status" value="7"/>
</dbReference>
<dbReference type="SUPFAM" id="SSF50978">
    <property type="entry name" value="WD40 repeat-like"/>
    <property type="match status" value="1"/>
</dbReference>
<dbReference type="Gene3D" id="2.130.10.10">
    <property type="entry name" value="YVTN repeat-like/Quinoprotein amine dehydrogenase"/>
    <property type="match status" value="3"/>
</dbReference>
<dbReference type="InterPro" id="IPR015943">
    <property type="entry name" value="WD40/YVTN_repeat-like_dom_sf"/>
</dbReference>
<dbReference type="Proteomes" id="UP000298138">
    <property type="component" value="Unassembled WGS sequence"/>
</dbReference>
<feature type="region of interest" description="Disordered" evidence="1">
    <location>
        <begin position="802"/>
        <end position="999"/>
    </location>
</feature>
<proteinExistence type="predicted"/>
<evidence type="ECO:0000313" key="2">
    <source>
        <dbReference type="EMBL" id="TGZ79762.1"/>
    </source>
</evidence>
<feature type="region of interest" description="Disordered" evidence="1">
    <location>
        <begin position="1154"/>
        <end position="1174"/>
    </location>
</feature>
<feature type="compositionally biased region" description="Basic and acidic residues" evidence="1">
    <location>
        <begin position="977"/>
        <end position="988"/>
    </location>
</feature>
<feature type="region of interest" description="Disordered" evidence="1">
    <location>
        <begin position="1021"/>
        <end position="1040"/>
    </location>
</feature>
<feature type="compositionally biased region" description="Polar residues" evidence="1">
    <location>
        <begin position="20"/>
        <end position="49"/>
    </location>
</feature>
<name>A0A4S2MTD8_9PEZI</name>
<reference evidence="2 3" key="1">
    <citation type="submission" date="2019-04" db="EMBL/GenBank/DDBJ databases">
        <title>Comparative genomics and transcriptomics to analyze fruiting body development in filamentous ascomycetes.</title>
        <authorList>
            <consortium name="DOE Joint Genome Institute"/>
            <person name="Lutkenhaus R."/>
            <person name="Traeger S."/>
            <person name="Breuer J."/>
            <person name="Kuo A."/>
            <person name="Lipzen A."/>
            <person name="Pangilinan J."/>
            <person name="Dilworth D."/>
            <person name="Sandor L."/>
            <person name="Poggeler S."/>
            <person name="Barry K."/>
            <person name="Grigoriev I.V."/>
            <person name="Nowrousian M."/>
        </authorList>
    </citation>
    <scope>NUCLEOTIDE SEQUENCE [LARGE SCALE GENOMIC DNA]</scope>
    <source>
        <strain evidence="2 3">CBS 389.68</strain>
    </source>
</reference>
<evidence type="ECO:0000256" key="1">
    <source>
        <dbReference type="SAM" id="MobiDB-lite"/>
    </source>
</evidence>
<feature type="compositionally biased region" description="Low complexity" evidence="1">
    <location>
        <begin position="860"/>
        <end position="870"/>
    </location>
</feature>
<dbReference type="InterPro" id="IPR036322">
    <property type="entry name" value="WD40_repeat_dom_sf"/>
</dbReference>
<evidence type="ECO:0000313" key="3">
    <source>
        <dbReference type="Proteomes" id="UP000298138"/>
    </source>
</evidence>
<dbReference type="EMBL" id="ML220129">
    <property type="protein sequence ID" value="TGZ79762.1"/>
    <property type="molecule type" value="Genomic_DNA"/>
</dbReference>
<feature type="compositionally biased region" description="Polar residues" evidence="1">
    <location>
        <begin position="1"/>
        <end position="11"/>
    </location>
</feature>
<dbReference type="InterPro" id="IPR001680">
    <property type="entry name" value="WD40_rpt"/>
</dbReference>
<dbReference type="InterPro" id="IPR011047">
    <property type="entry name" value="Quinoprotein_ADH-like_sf"/>
</dbReference>